<dbReference type="Gene3D" id="3.90.700.10">
    <property type="entry name" value="Succinate dehydrogenase/fumarate reductase flavoprotein, catalytic domain"/>
    <property type="match status" value="1"/>
</dbReference>
<dbReference type="InterPro" id="IPR050315">
    <property type="entry name" value="FAD-oxidoreductase_2"/>
</dbReference>
<evidence type="ECO:0000256" key="1">
    <source>
        <dbReference type="ARBA" id="ARBA00001974"/>
    </source>
</evidence>
<dbReference type="PANTHER" id="PTHR43400">
    <property type="entry name" value="FUMARATE REDUCTASE"/>
    <property type="match status" value="1"/>
</dbReference>
<dbReference type="RefSeq" id="WP_377466633.1">
    <property type="nucleotide sequence ID" value="NZ_JBHUOP010000003.1"/>
</dbReference>
<protein>
    <submittedName>
        <fullName evidence="6">FAD-binding protein</fullName>
    </submittedName>
</protein>
<name>A0ABW5XFU7_9MICO</name>
<evidence type="ECO:0000256" key="2">
    <source>
        <dbReference type="ARBA" id="ARBA00022630"/>
    </source>
</evidence>
<evidence type="ECO:0000259" key="5">
    <source>
        <dbReference type="Pfam" id="PF00890"/>
    </source>
</evidence>
<dbReference type="InterPro" id="IPR036188">
    <property type="entry name" value="FAD/NAD-bd_sf"/>
</dbReference>
<accession>A0ABW5XFU7</accession>
<keyword evidence="2" id="KW-0285">Flavoprotein</keyword>
<dbReference type="InterPro" id="IPR003953">
    <property type="entry name" value="FAD-dep_OxRdtase_2_FAD-bd"/>
</dbReference>
<dbReference type="EMBL" id="JBHUOP010000003">
    <property type="protein sequence ID" value="MFD2840753.1"/>
    <property type="molecule type" value="Genomic_DNA"/>
</dbReference>
<evidence type="ECO:0000256" key="4">
    <source>
        <dbReference type="ARBA" id="ARBA00023002"/>
    </source>
</evidence>
<dbReference type="SUPFAM" id="SSF51905">
    <property type="entry name" value="FAD/NAD(P)-binding domain"/>
    <property type="match status" value="1"/>
</dbReference>
<evidence type="ECO:0000313" key="7">
    <source>
        <dbReference type="Proteomes" id="UP001597391"/>
    </source>
</evidence>
<keyword evidence="4" id="KW-0560">Oxidoreductase</keyword>
<reference evidence="7" key="1">
    <citation type="journal article" date="2019" name="Int. J. Syst. Evol. Microbiol.">
        <title>The Global Catalogue of Microorganisms (GCM) 10K type strain sequencing project: providing services to taxonomists for standard genome sequencing and annotation.</title>
        <authorList>
            <consortium name="The Broad Institute Genomics Platform"/>
            <consortium name="The Broad Institute Genome Sequencing Center for Infectious Disease"/>
            <person name="Wu L."/>
            <person name="Ma J."/>
        </authorList>
    </citation>
    <scope>NUCLEOTIDE SEQUENCE [LARGE SCALE GENOMIC DNA]</scope>
    <source>
        <strain evidence="7">KCTC 33576</strain>
    </source>
</reference>
<evidence type="ECO:0000313" key="6">
    <source>
        <dbReference type="EMBL" id="MFD2840753.1"/>
    </source>
</evidence>
<dbReference type="SUPFAM" id="SSF56425">
    <property type="entry name" value="Succinate dehydrogenase/fumarate reductase flavoprotein, catalytic domain"/>
    <property type="match status" value="1"/>
</dbReference>
<dbReference type="Gene3D" id="3.50.50.60">
    <property type="entry name" value="FAD/NAD(P)-binding domain"/>
    <property type="match status" value="2"/>
</dbReference>
<comment type="cofactor">
    <cofactor evidence="1">
        <name>FAD</name>
        <dbReference type="ChEBI" id="CHEBI:57692"/>
    </cofactor>
</comment>
<dbReference type="InterPro" id="IPR027477">
    <property type="entry name" value="Succ_DH/fumarate_Rdtase_cat_sf"/>
</dbReference>
<evidence type="ECO:0000256" key="3">
    <source>
        <dbReference type="ARBA" id="ARBA00022827"/>
    </source>
</evidence>
<proteinExistence type="predicted"/>
<feature type="domain" description="FAD-dependent oxidoreductase 2 FAD-binding" evidence="5">
    <location>
        <begin position="30"/>
        <end position="363"/>
    </location>
</feature>
<organism evidence="6 7">
    <name type="scientific">Populibacterium corticicola</name>
    <dbReference type="NCBI Taxonomy" id="1812826"/>
    <lineage>
        <taxon>Bacteria</taxon>
        <taxon>Bacillati</taxon>
        <taxon>Actinomycetota</taxon>
        <taxon>Actinomycetes</taxon>
        <taxon>Micrococcales</taxon>
        <taxon>Jonesiaceae</taxon>
        <taxon>Populibacterium</taxon>
    </lineage>
</organism>
<sequence>MRAFRSFKGFAKAVQIIGVRTIGGRLTGKHYLTNGQSMIGQLLHIAHGQGVDLQTNAPLVDYVVEDGAVVGVVVERKGERREIRAAKGVIVGAGGFAHNQERREQYLPSPSNEAWSSANPGDQGDPIFAAVNIGAGLGVMDDAWWGPSSFDPETGKPSFLVSERSFPHCIIVDANGRRFMNESASYVDCGHWQYDHNKEVPAIPAWLIMESRHRNSYPFGFALPRMTPQKMIDSGYLVKADTLEELAAKIGVDPAGLVDEAAKFSEYARTGKDEEFNRGDSAYDHVYSDPRVTPNPNLGAIEKGPFFATKIYPGDLGTKGGILTDEFARAIREDGTVIPGLYAAGNSSASVMGNRYPGPGSTIGPAMTFGYVAAQHVSGN</sequence>
<keyword evidence="3" id="KW-0274">FAD</keyword>
<dbReference type="Proteomes" id="UP001597391">
    <property type="component" value="Unassembled WGS sequence"/>
</dbReference>
<gene>
    <name evidence="6" type="ORF">ACFSYH_09230</name>
</gene>
<dbReference type="Pfam" id="PF00890">
    <property type="entry name" value="FAD_binding_2"/>
    <property type="match status" value="1"/>
</dbReference>
<dbReference type="PANTHER" id="PTHR43400:SF10">
    <property type="entry name" value="3-OXOSTEROID 1-DEHYDROGENASE"/>
    <property type="match status" value="1"/>
</dbReference>
<comment type="caution">
    <text evidence="6">The sequence shown here is derived from an EMBL/GenBank/DDBJ whole genome shotgun (WGS) entry which is preliminary data.</text>
</comment>
<keyword evidence="7" id="KW-1185">Reference proteome</keyword>